<dbReference type="SMART" id="SM00471">
    <property type="entry name" value="HDc"/>
    <property type="match status" value="1"/>
</dbReference>
<keyword evidence="7" id="KW-0692">RNA repair</keyword>
<dbReference type="AlphaFoldDB" id="A0A433W912"/>
<evidence type="ECO:0000256" key="9">
    <source>
        <dbReference type="ARBA" id="ARBA00022842"/>
    </source>
</evidence>
<evidence type="ECO:0000256" key="7">
    <source>
        <dbReference type="ARBA" id="ARBA00022800"/>
    </source>
</evidence>
<keyword evidence="10 11" id="KW-0694">RNA-binding</keyword>
<dbReference type="InterPro" id="IPR043519">
    <property type="entry name" value="NT_sf"/>
</dbReference>
<keyword evidence="6" id="KW-0547">Nucleotide-binding</keyword>
<keyword evidence="2 11" id="KW-0808">Transferase</keyword>
<dbReference type="GO" id="GO:0016779">
    <property type="term" value="F:nucleotidyltransferase activity"/>
    <property type="evidence" value="ECO:0007669"/>
    <property type="project" value="UniProtKB-KW"/>
</dbReference>
<dbReference type="InterPro" id="IPR050124">
    <property type="entry name" value="tRNA_CCA-adding_enzyme"/>
</dbReference>
<evidence type="ECO:0000313" key="13">
    <source>
        <dbReference type="Proteomes" id="UP000281028"/>
    </source>
</evidence>
<dbReference type="NCBIfam" id="TIGR00277">
    <property type="entry name" value="HDIG"/>
    <property type="match status" value="1"/>
</dbReference>
<evidence type="ECO:0000256" key="11">
    <source>
        <dbReference type="RuleBase" id="RU003953"/>
    </source>
</evidence>
<comment type="caution">
    <text evidence="12">The sequence shown here is derived from an EMBL/GenBank/DDBJ whole genome shotgun (WGS) entry which is preliminary data.</text>
</comment>
<keyword evidence="9" id="KW-0460">Magnesium</keyword>
<name>A0A433W912_9BACT</name>
<proteinExistence type="inferred from homology"/>
<evidence type="ECO:0000256" key="6">
    <source>
        <dbReference type="ARBA" id="ARBA00022741"/>
    </source>
</evidence>
<accession>A0A433W912</accession>
<gene>
    <name evidence="12" type="ORF">ECE50_013365</name>
</gene>
<dbReference type="InterPro" id="IPR032828">
    <property type="entry name" value="PolyA_RNA-bd"/>
</dbReference>
<dbReference type="GO" id="GO:0042245">
    <property type="term" value="P:RNA repair"/>
    <property type="evidence" value="ECO:0007669"/>
    <property type="project" value="UniProtKB-KW"/>
</dbReference>
<dbReference type="GO" id="GO:0008033">
    <property type="term" value="P:tRNA processing"/>
    <property type="evidence" value="ECO:0007669"/>
    <property type="project" value="UniProtKB-KW"/>
</dbReference>
<dbReference type="InterPro" id="IPR003607">
    <property type="entry name" value="HD/PDEase_dom"/>
</dbReference>
<evidence type="ECO:0000256" key="5">
    <source>
        <dbReference type="ARBA" id="ARBA00022723"/>
    </source>
</evidence>
<dbReference type="Pfam" id="PF01743">
    <property type="entry name" value="PolyA_pol"/>
    <property type="match status" value="1"/>
</dbReference>
<dbReference type="CDD" id="cd00077">
    <property type="entry name" value="HDc"/>
    <property type="match status" value="1"/>
</dbReference>
<evidence type="ECO:0000256" key="8">
    <source>
        <dbReference type="ARBA" id="ARBA00022840"/>
    </source>
</evidence>
<keyword evidence="8" id="KW-0067">ATP-binding</keyword>
<comment type="similarity">
    <text evidence="11">Belongs to the tRNA nucleotidyltransferase/poly(A) polymerase family.</text>
</comment>
<comment type="cofactor">
    <cofactor evidence="1">
        <name>Mg(2+)</name>
        <dbReference type="ChEBI" id="CHEBI:18420"/>
    </cofactor>
</comment>
<organism evidence="12 13">
    <name type="scientific">Chitinophaga solisilvae</name>
    <dbReference type="NCBI Taxonomy" id="1233460"/>
    <lineage>
        <taxon>Bacteria</taxon>
        <taxon>Pseudomonadati</taxon>
        <taxon>Bacteroidota</taxon>
        <taxon>Chitinophagia</taxon>
        <taxon>Chitinophagales</taxon>
        <taxon>Chitinophagaceae</taxon>
        <taxon>Chitinophaga</taxon>
    </lineage>
</organism>
<dbReference type="EMBL" id="RIAR02000001">
    <property type="protein sequence ID" value="NSL87831.1"/>
    <property type="molecule type" value="Genomic_DNA"/>
</dbReference>
<dbReference type="InterPro" id="IPR002646">
    <property type="entry name" value="PolA_pol_head_dom"/>
</dbReference>
<evidence type="ECO:0000256" key="4">
    <source>
        <dbReference type="ARBA" id="ARBA00022695"/>
    </source>
</evidence>
<dbReference type="Pfam" id="PF01966">
    <property type="entry name" value="HD"/>
    <property type="match status" value="1"/>
</dbReference>
<reference evidence="12" key="1">
    <citation type="submission" date="2020-05" db="EMBL/GenBank/DDBJ databases">
        <title>Chitinophaga laudate sp. nov., isolated from a tropical peat swamp.</title>
        <authorList>
            <person name="Goh C.B.S."/>
            <person name="Lee M.S."/>
            <person name="Parimannan S."/>
            <person name="Pasbakhsh P."/>
            <person name="Yule C.M."/>
            <person name="Rajandas H."/>
            <person name="Loke S."/>
            <person name="Croft L."/>
            <person name="Tan J.B.L."/>
        </authorList>
    </citation>
    <scope>NUCLEOTIDE SEQUENCE</scope>
    <source>
        <strain evidence="12">Mgbs1</strain>
    </source>
</reference>
<evidence type="ECO:0000256" key="10">
    <source>
        <dbReference type="ARBA" id="ARBA00022884"/>
    </source>
</evidence>
<evidence type="ECO:0000313" key="12">
    <source>
        <dbReference type="EMBL" id="NSL87831.1"/>
    </source>
</evidence>
<dbReference type="SUPFAM" id="SSF81891">
    <property type="entry name" value="Poly A polymerase C-terminal region-like"/>
    <property type="match status" value="1"/>
</dbReference>
<dbReference type="GO" id="GO:0046872">
    <property type="term" value="F:metal ion binding"/>
    <property type="evidence" value="ECO:0007669"/>
    <property type="project" value="UniProtKB-KW"/>
</dbReference>
<dbReference type="RefSeq" id="WP_127044486.1">
    <property type="nucleotide sequence ID" value="NZ_JAABOK010000013.1"/>
</dbReference>
<keyword evidence="5" id="KW-0479">Metal-binding</keyword>
<keyword evidence="3" id="KW-0819">tRNA processing</keyword>
<protein>
    <submittedName>
        <fullName evidence="12">HD domain-containing protein</fullName>
    </submittedName>
</protein>
<dbReference type="InterPro" id="IPR006674">
    <property type="entry name" value="HD_domain"/>
</dbReference>
<dbReference type="InterPro" id="IPR006675">
    <property type="entry name" value="HDIG_dom"/>
</dbReference>
<evidence type="ECO:0000256" key="3">
    <source>
        <dbReference type="ARBA" id="ARBA00022694"/>
    </source>
</evidence>
<sequence length="478" mass="54198">MISSKPLDIPCSLQERKVLEKIALAARDLGVPAYLIGGFVRDKLLGRRTKDMDVVCVGDGIALAHKVAESLGENIPVSFFKTYGTAQVKWNDLEIEFVGARKESYRQDSRNPEVMAGTLEDDQNRRDFTINAMAISLREDNYGALIDPFDGLADLEAKIIRTPLAPVQTFSDDPLRMMRAIRFASQLQFSIEESAFNAIRENAERIRIITQERISDEFNKIMLSSRPSVGLDLLYKAGLLKIIFPQMIDMVGVEMYEGKGHKDNFYHTLQVVDNISENTRDLWLRWAALLHDIGKPSTKKFEPGHGWTFHGHDAVGGKMVPRIFTRFKLPLHDKMKLVKKLVELHLRPISLTKENITDSAIRRLLFDAGDDIDGLMMLCEADITSKNKSKVKRYLENFELVRKRLKEVEESDRIRNWQPPVTGEMIMETFALQPGRIVGDLKSAIREAILDGVIPNTYEAAYAFMLEKAKDSGLTPVK</sequence>
<dbReference type="GO" id="GO:0005524">
    <property type="term" value="F:ATP binding"/>
    <property type="evidence" value="ECO:0007669"/>
    <property type="project" value="UniProtKB-KW"/>
</dbReference>
<dbReference type="GO" id="GO:0003723">
    <property type="term" value="F:RNA binding"/>
    <property type="evidence" value="ECO:0007669"/>
    <property type="project" value="UniProtKB-KW"/>
</dbReference>
<evidence type="ECO:0000256" key="1">
    <source>
        <dbReference type="ARBA" id="ARBA00001946"/>
    </source>
</evidence>
<dbReference type="PANTHER" id="PTHR47545">
    <property type="entry name" value="MULTIFUNCTIONAL CCA PROTEIN"/>
    <property type="match status" value="1"/>
</dbReference>
<keyword evidence="4" id="KW-0548">Nucleotidyltransferase</keyword>
<dbReference type="CDD" id="cd05398">
    <property type="entry name" value="NT_ClassII-CCAase"/>
    <property type="match status" value="1"/>
</dbReference>
<dbReference type="OrthoDB" id="9805698at2"/>
<dbReference type="Gene3D" id="3.30.460.10">
    <property type="entry name" value="Beta Polymerase, domain 2"/>
    <property type="match status" value="1"/>
</dbReference>
<dbReference type="Pfam" id="PF12627">
    <property type="entry name" value="PolyA_pol_RNAbd"/>
    <property type="match status" value="1"/>
</dbReference>
<dbReference type="SUPFAM" id="SSF81301">
    <property type="entry name" value="Nucleotidyltransferase"/>
    <property type="match status" value="1"/>
</dbReference>
<evidence type="ECO:0000256" key="2">
    <source>
        <dbReference type="ARBA" id="ARBA00022679"/>
    </source>
</evidence>
<keyword evidence="13" id="KW-1185">Reference proteome</keyword>
<dbReference type="Proteomes" id="UP000281028">
    <property type="component" value="Unassembled WGS sequence"/>
</dbReference>
<dbReference type="PANTHER" id="PTHR47545:SF1">
    <property type="entry name" value="MULTIFUNCTIONAL CCA PROTEIN"/>
    <property type="match status" value="1"/>
</dbReference>
<dbReference type="Gene3D" id="1.10.246.80">
    <property type="match status" value="1"/>
</dbReference>
<dbReference type="Gene3D" id="1.10.3090.10">
    <property type="entry name" value="cca-adding enzyme, domain 2"/>
    <property type="match status" value="1"/>
</dbReference>